<evidence type="ECO:0000313" key="2">
    <source>
        <dbReference type="EMBL" id="THH19389.1"/>
    </source>
</evidence>
<protein>
    <submittedName>
        <fullName evidence="2">Uncharacterized protein</fullName>
    </submittedName>
</protein>
<sequence>MSRVGQSSTRRAPTSDNVIDLTTPEKDATMSHHGGSRRSRERIPPPFNANDAEEELSGWSYHHANQDDQTKSNTSFRAANRKTGYASLVEAVNKASRASKDKKNGITHQAAAAKY</sequence>
<feature type="region of interest" description="Disordered" evidence="1">
    <location>
        <begin position="95"/>
        <end position="115"/>
    </location>
</feature>
<feature type="region of interest" description="Disordered" evidence="1">
    <location>
        <begin position="1"/>
        <end position="79"/>
    </location>
</feature>
<organism evidence="2 3">
    <name type="scientific">Bondarzewia mesenterica</name>
    <dbReference type="NCBI Taxonomy" id="1095465"/>
    <lineage>
        <taxon>Eukaryota</taxon>
        <taxon>Fungi</taxon>
        <taxon>Dikarya</taxon>
        <taxon>Basidiomycota</taxon>
        <taxon>Agaricomycotina</taxon>
        <taxon>Agaricomycetes</taxon>
        <taxon>Russulales</taxon>
        <taxon>Bondarzewiaceae</taxon>
        <taxon>Bondarzewia</taxon>
    </lineage>
</organism>
<evidence type="ECO:0000313" key="3">
    <source>
        <dbReference type="Proteomes" id="UP000310158"/>
    </source>
</evidence>
<proteinExistence type="predicted"/>
<feature type="compositionally biased region" description="Polar residues" evidence="1">
    <location>
        <begin position="1"/>
        <end position="17"/>
    </location>
</feature>
<evidence type="ECO:0000256" key="1">
    <source>
        <dbReference type="SAM" id="MobiDB-lite"/>
    </source>
</evidence>
<accession>A0A4S4M2V9</accession>
<comment type="caution">
    <text evidence="2">The sequence shown here is derived from an EMBL/GenBank/DDBJ whole genome shotgun (WGS) entry which is preliminary data.</text>
</comment>
<keyword evidence="3" id="KW-1185">Reference proteome</keyword>
<reference evidence="2 3" key="1">
    <citation type="submission" date="2019-02" db="EMBL/GenBank/DDBJ databases">
        <title>Genome sequencing of the rare red list fungi Bondarzewia mesenterica.</title>
        <authorList>
            <person name="Buettner E."/>
            <person name="Kellner H."/>
        </authorList>
    </citation>
    <scope>NUCLEOTIDE SEQUENCE [LARGE SCALE GENOMIC DNA]</scope>
    <source>
        <strain evidence="2 3">DSM 108281</strain>
    </source>
</reference>
<dbReference type="EMBL" id="SGPL01000046">
    <property type="protein sequence ID" value="THH19389.1"/>
    <property type="molecule type" value="Genomic_DNA"/>
</dbReference>
<gene>
    <name evidence="2" type="ORF">EW146_g1737</name>
</gene>
<dbReference type="Proteomes" id="UP000310158">
    <property type="component" value="Unassembled WGS sequence"/>
</dbReference>
<dbReference type="AlphaFoldDB" id="A0A4S4M2V9"/>
<name>A0A4S4M2V9_9AGAM</name>